<keyword evidence="1" id="KW-0812">Transmembrane</keyword>
<dbReference type="Pfam" id="PF00672">
    <property type="entry name" value="HAMP"/>
    <property type="match status" value="1"/>
</dbReference>
<feature type="domain" description="HAMP" evidence="2">
    <location>
        <begin position="207"/>
        <end position="248"/>
    </location>
</feature>
<dbReference type="GO" id="GO:0007165">
    <property type="term" value="P:signal transduction"/>
    <property type="evidence" value="ECO:0007669"/>
    <property type="project" value="InterPro"/>
</dbReference>
<evidence type="ECO:0000256" key="1">
    <source>
        <dbReference type="SAM" id="Phobius"/>
    </source>
</evidence>
<sequence>MRIATITNWAYGITVGLTLASGSAMLMASSADRVERQAVQQRQVFDTLSDEVENDAWALSDLARLYVIKPSPETLTQYQQLQQTDKSIEQRLGGLKDNGASREELALLQDGLRIANELQDEQQAALAHVARGDAPAAIAVLYGTAYETELERMQTQIDRFRQMLEHRAAVAIDQATERSRIWRTLSEIMVGLTALMFLFVLGFILKRRVLYPVVRLSDVVQRLASQDYAVETPHFTQVDEIGDMAQAIRIFSRERPGPSAAGAAARRRLGDPRAAGAYDSAAAGL</sequence>
<dbReference type="EMBL" id="UAWN01000017">
    <property type="protein sequence ID" value="SQC42202.1"/>
    <property type="molecule type" value="Genomic_DNA"/>
</dbReference>
<evidence type="ECO:0000259" key="2">
    <source>
        <dbReference type="PROSITE" id="PS50885"/>
    </source>
</evidence>
<gene>
    <name evidence="3" type="ORF">NCTC9128_07632</name>
</gene>
<dbReference type="SMART" id="SM00304">
    <property type="entry name" value="HAMP"/>
    <property type="match status" value="2"/>
</dbReference>
<dbReference type="CDD" id="cd06225">
    <property type="entry name" value="HAMP"/>
    <property type="match status" value="1"/>
</dbReference>
<protein>
    <submittedName>
        <fullName evidence="3">Membrane-bound diguanylate cyclase</fullName>
    </submittedName>
</protein>
<dbReference type="AlphaFoldDB" id="A0A2X3EE75"/>
<dbReference type="InterPro" id="IPR003660">
    <property type="entry name" value="HAMP_dom"/>
</dbReference>
<proteinExistence type="predicted"/>
<organism evidence="3 4">
    <name type="scientific">Klebsiella pneumoniae</name>
    <dbReference type="NCBI Taxonomy" id="573"/>
    <lineage>
        <taxon>Bacteria</taxon>
        <taxon>Pseudomonadati</taxon>
        <taxon>Pseudomonadota</taxon>
        <taxon>Gammaproteobacteria</taxon>
        <taxon>Enterobacterales</taxon>
        <taxon>Enterobacteriaceae</taxon>
        <taxon>Klebsiella/Raoultella group</taxon>
        <taxon>Klebsiella</taxon>
        <taxon>Klebsiella pneumoniae complex</taxon>
    </lineage>
</organism>
<dbReference type="PROSITE" id="PS50885">
    <property type="entry name" value="HAMP"/>
    <property type="match status" value="1"/>
</dbReference>
<keyword evidence="1" id="KW-1133">Transmembrane helix</keyword>
<feature type="transmembrane region" description="Helical" evidence="1">
    <location>
        <begin position="6"/>
        <end position="28"/>
    </location>
</feature>
<dbReference type="Proteomes" id="UP000251088">
    <property type="component" value="Unassembled WGS sequence"/>
</dbReference>
<dbReference type="Gene3D" id="6.10.340.10">
    <property type="match status" value="1"/>
</dbReference>
<name>A0A2X3EE75_KLEPN</name>
<feature type="transmembrane region" description="Helical" evidence="1">
    <location>
        <begin position="188"/>
        <end position="205"/>
    </location>
</feature>
<dbReference type="SUPFAM" id="SSF158472">
    <property type="entry name" value="HAMP domain-like"/>
    <property type="match status" value="1"/>
</dbReference>
<reference evidence="3 4" key="1">
    <citation type="submission" date="2018-06" db="EMBL/GenBank/DDBJ databases">
        <authorList>
            <consortium name="Pathogen Informatics"/>
            <person name="Doyle S."/>
        </authorList>
    </citation>
    <scope>NUCLEOTIDE SEQUENCE [LARGE SCALE GENOMIC DNA]</scope>
    <source>
        <strain evidence="3 4">NCTC9128</strain>
    </source>
</reference>
<dbReference type="GO" id="GO:0016020">
    <property type="term" value="C:membrane"/>
    <property type="evidence" value="ECO:0007669"/>
    <property type="project" value="InterPro"/>
</dbReference>
<evidence type="ECO:0000313" key="3">
    <source>
        <dbReference type="EMBL" id="SQC42202.1"/>
    </source>
</evidence>
<accession>A0A2X3EE75</accession>
<evidence type="ECO:0000313" key="4">
    <source>
        <dbReference type="Proteomes" id="UP000251088"/>
    </source>
</evidence>
<keyword evidence="1" id="KW-0472">Membrane</keyword>